<protein>
    <submittedName>
        <fullName evidence="11">Protein kinase</fullName>
    </submittedName>
</protein>
<evidence type="ECO:0000256" key="7">
    <source>
        <dbReference type="PROSITE-ProRule" id="PRU10141"/>
    </source>
</evidence>
<dbReference type="Proteomes" id="UP000001610">
    <property type="component" value="Unassembled WGS sequence"/>
</dbReference>
<dbReference type="InterPro" id="IPR000719">
    <property type="entry name" value="Prot_kinase_dom"/>
</dbReference>
<evidence type="ECO:0000313" key="11">
    <source>
        <dbReference type="EMBL" id="EGX91925.1"/>
    </source>
</evidence>
<dbReference type="AlphaFoldDB" id="G3JIM8"/>
<evidence type="ECO:0000259" key="9">
    <source>
        <dbReference type="PROSITE" id="PS50006"/>
    </source>
</evidence>
<sequence>MSFAQSEEQNHAVKAADLLTYDDRELDLFFATHDFSSLSGVLELSPEQRAHLSQRYRALQNLHSDSSGPKLVDPNQLAALLTDVAGNSSSFLFDRPPRSPAESTLTSSPPGTQPREDLCRQELIEDDGHPVCTAEELLDICAQPKISCNAILAWLSDEPDTETGKRELTTLFSNQLERWWDFRKSQWRNRADGNDEGDSGNEALAAYLAANARIYEGRGATGFVSDDSFEETLRRMWQRLSAWRQMPAEKQTFSAYRYAVQKRIRPYQFKRALRLKKDPRQQDSWTTLVEYLNYESWHWEQLTASAESLEPAFFASRILLDGRIMNSTPTVATKGSSLDEKLEAAQDMYRNNISAIRRAPLRSRHRELTFNFMEVIDNSDVIVVLVPLTEDARATTSMPWNQRRIPKARQSKIPWQEREETRSFDLNDLISNTDPPIVVTFSHGCKTRHGVVCGTAQSADLALPDIPRVSKVHLAITFDYKTNKPVIRDLGSTCGTVVTFDGKQATPLSSFQWQLIGPRIAEDKYPVLRITNDLQFKVIVPTHDFTSPDYIEKVKKFLLGTAQAEDLLHSLVLQAGQRTQQPSGTRTPPTGPVCYQRKLGEGAFGEVLFFWEINTGEEYVVKSPLESLRHDPFTQEIFMSEAVIMRNISHEHIVALLSASLDPYPQLRLEYVPEGPLHKLENISGLEGAKILWQLSSALGYLHNQSPSIVHRDIKPENILVAERTQENIRVKFADFGLSKASEILKTYCGTLKWAAPEVHRKASGSQETKEETYTPAVDIWSLGVVIASLVYNKFPKYEKGWRNDANAWVDALEAHFKNIYTNVFNKQNDLLRLVIDRMLVKDPAKRWSADDIHDEAGRIVERMERMASAAPVYDVGKGPLRPNLPFVYETPTVVRNPLMEPPATEAYDSPNDPLNQGRDKVAATPKLVDVSKASTVRLGREPGLEVSPLTSPAREHENRSNQIPAVPRSLVGKTIVREQLQKLGGSKRSRSVRKPGQGAVETHAERESMCKREASGASGGSSSRPPEPVVRIASTAEACPANDNDTRCHKRTKTNARS</sequence>
<dbReference type="PROSITE" id="PS50011">
    <property type="entry name" value="PROTEIN_KINASE_DOM"/>
    <property type="match status" value="1"/>
</dbReference>
<evidence type="ECO:0000256" key="3">
    <source>
        <dbReference type="ARBA" id="ARBA00022679"/>
    </source>
</evidence>
<feature type="binding site" evidence="7">
    <location>
        <position position="622"/>
    </location>
    <ligand>
        <name>ATP</name>
        <dbReference type="ChEBI" id="CHEBI:30616"/>
    </ligand>
</feature>
<dbReference type="InterPro" id="IPR017441">
    <property type="entry name" value="Protein_kinase_ATP_BS"/>
</dbReference>
<dbReference type="STRING" id="983644.G3JIM8"/>
<dbReference type="Pfam" id="PF00069">
    <property type="entry name" value="Pkinase"/>
    <property type="match status" value="1"/>
</dbReference>
<feature type="compositionally biased region" description="Polar residues" evidence="8">
    <location>
        <begin position="101"/>
        <end position="110"/>
    </location>
</feature>
<dbReference type="InterPro" id="IPR011009">
    <property type="entry name" value="Kinase-like_dom_sf"/>
</dbReference>
<dbReference type="RefSeq" id="XP_006671289.1">
    <property type="nucleotide sequence ID" value="XM_006671226.1"/>
</dbReference>
<keyword evidence="4 7" id="KW-0547">Nucleotide-binding</keyword>
<dbReference type="GO" id="GO:0005634">
    <property type="term" value="C:nucleus"/>
    <property type="evidence" value="ECO:0007669"/>
    <property type="project" value="TreeGrafter"/>
</dbReference>
<evidence type="ECO:0000256" key="4">
    <source>
        <dbReference type="ARBA" id="ARBA00022741"/>
    </source>
</evidence>
<dbReference type="InterPro" id="IPR008984">
    <property type="entry name" value="SMAD_FHA_dom_sf"/>
</dbReference>
<dbReference type="Gene3D" id="1.10.510.10">
    <property type="entry name" value="Transferase(Phosphotransferase) domain 1"/>
    <property type="match status" value="1"/>
</dbReference>
<feature type="region of interest" description="Disordered" evidence="8">
    <location>
        <begin position="91"/>
        <end position="115"/>
    </location>
</feature>
<proteinExistence type="inferred from homology"/>
<dbReference type="OrthoDB" id="4870618at2759"/>
<dbReference type="Gene3D" id="2.60.200.20">
    <property type="match status" value="1"/>
</dbReference>
<dbReference type="InterPro" id="IPR008271">
    <property type="entry name" value="Ser/Thr_kinase_AS"/>
</dbReference>
<evidence type="ECO:0000256" key="2">
    <source>
        <dbReference type="ARBA" id="ARBA00022527"/>
    </source>
</evidence>
<dbReference type="VEuPathDB" id="FungiDB:CCM_06085"/>
<dbReference type="SMART" id="SM00220">
    <property type="entry name" value="S_TKc"/>
    <property type="match status" value="1"/>
</dbReference>
<dbReference type="eggNOG" id="KOG0615">
    <property type="taxonomic scope" value="Eukaryota"/>
</dbReference>
<dbReference type="InterPro" id="IPR000253">
    <property type="entry name" value="FHA_dom"/>
</dbReference>
<evidence type="ECO:0000256" key="1">
    <source>
        <dbReference type="ARBA" id="ARBA00005575"/>
    </source>
</evidence>
<reference evidence="11 12" key="1">
    <citation type="journal article" date="2011" name="Genome Biol.">
        <title>Genome sequence of the insect pathogenic fungus Cordyceps militaris, a valued traditional Chinese medicine.</title>
        <authorList>
            <person name="Zheng P."/>
            <person name="Xia Y."/>
            <person name="Xiao G."/>
            <person name="Xiong C."/>
            <person name="Hu X."/>
            <person name="Zhang S."/>
            <person name="Zheng H."/>
            <person name="Huang Y."/>
            <person name="Zhou Y."/>
            <person name="Wang S."/>
            <person name="Zhao G.P."/>
            <person name="Liu X."/>
            <person name="St Leger R.J."/>
            <person name="Wang C."/>
        </authorList>
    </citation>
    <scope>NUCLEOTIDE SEQUENCE [LARGE SCALE GENOMIC DNA]</scope>
    <source>
        <strain evidence="11 12">CM01</strain>
    </source>
</reference>
<accession>G3JIM8</accession>
<organism evidence="11 12">
    <name type="scientific">Cordyceps militaris (strain CM01)</name>
    <name type="common">Caterpillar fungus</name>
    <dbReference type="NCBI Taxonomy" id="983644"/>
    <lineage>
        <taxon>Eukaryota</taxon>
        <taxon>Fungi</taxon>
        <taxon>Dikarya</taxon>
        <taxon>Ascomycota</taxon>
        <taxon>Pezizomycotina</taxon>
        <taxon>Sordariomycetes</taxon>
        <taxon>Hypocreomycetidae</taxon>
        <taxon>Hypocreales</taxon>
        <taxon>Cordycipitaceae</taxon>
        <taxon>Cordyceps</taxon>
    </lineage>
</organism>
<dbReference type="PROSITE" id="PS50006">
    <property type="entry name" value="FHA_DOMAIN"/>
    <property type="match status" value="1"/>
</dbReference>
<dbReference type="GO" id="GO:0005524">
    <property type="term" value="F:ATP binding"/>
    <property type="evidence" value="ECO:0007669"/>
    <property type="project" value="UniProtKB-UniRule"/>
</dbReference>
<dbReference type="InParanoid" id="G3JIM8"/>
<dbReference type="SUPFAM" id="SSF49879">
    <property type="entry name" value="SMAD/FHA domain"/>
    <property type="match status" value="1"/>
</dbReference>
<evidence type="ECO:0000256" key="8">
    <source>
        <dbReference type="SAM" id="MobiDB-lite"/>
    </source>
</evidence>
<gene>
    <name evidence="11" type="ORF">CCM_06085</name>
</gene>
<feature type="compositionally biased region" description="Basic residues" evidence="8">
    <location>
        <begin position="1049"/>
        <end position="1059"/>
    </location>
</feature>
<dbReference type="HOGENOM" id="CLU_289498_0_0_1"/>
<evidence type="ECO:0000313" key="12">
    <source>
        <dbReference type="Proteomes" id="UP000001610"/>
    </source>
</evidence>
<dbReference type="PANTHER" id="PTHR24345">
    <property type="entry name" value="SERINE/THREONINE-PROTEIN KINASE PLK"/>
    <property type="match status" value="1"/>
</dbReference>
<evidence type="ECO:0000259" key="10">
    <source>
        <dbReference type="PROSITE" id="PS50011"/>
    </source>
</evidence>
<keyword evidence="12" id="KW-1185">Reference proteome</keyword>
<keyword evidence="6 7" id="KW-0067">ATP-binding</keyword>
<evidence type="ECO:0000256" key="5">
    <source>
        <dbReference type="ARBA" id="ARBA00022777"/>
    </source>
</evidence>
<keyword evidence="3" id="KW-0808">Transferase</keyword>
<evidence type="ECO:0000256" key="6">
    <source>
        <dbReference type="ARBA" id="ARBA00022840"/>
    </source>
</evidence>
<feature type="region of interest" description="Disordered" evidence="8">
    <location>
        <begin position="901"/>
        <end position="969"/>
    </location>
</feature>
<dbReference type="Pfam" id="PF00498">
    <property type="entry name" value="FHA"/>
    <property type="match status" value="1"/>
</dbReference>
<name>G3JIM8_CORMM</name>
<dbReference type="GO" id="GO:0004674">
    <property type="term" value="F:protein serine/threonine kinase activity"/>
    <property type="evidence" value="ECO:0007669"/>
    <property type="project" value="UniProtKB-KW"/>
</dbReference>
<feature type="region of interest" description="Disordered" evidence="8">
    <location>
        <begin position="985"/>
        <end position="1059"/>
    </location>
</feature>
<dbReference type="PANTHER" id="PTHR24345:SF0">
    <property type="entry name" value="CELL CYCLE SERINE_THREONINE-PROTEIN KINASE CDC5_MSD2"/>
    <property type="match status" value="1"/>
</dbReference>
<dbReference type="GeneID" id="18168100"/>
<dbReference type="PROSITE" id="PS00108">
    <property type="entry name" value="PROTEIN_KINASE_ST"/>
    <property type="match status" value="1"/>
</dbReference>
<feature type="domain" description="Protein kinase" evidence="10">
    <location>
        <begin position="593"/>
        <end position="857"/>
    </location>
</feature>
<keyword evidence="2" id="KW-0723">Serine/threonine-protein kinase</keyword>
<dbReference type="PROSITE" id="PS00107">
    <property type="entry name" value="PROTEIN_KINASE_ATP"/>
    <property type="match status" value="1"/>
</dbReference>
<dbReference type="CDD" id="cd00060">
    <property type="entry name" value="FHA"/>
    <property type="match status" value="1"/>
</dbReference>
<comment type="similarity">
    <text evidence="1">Belongs to the protein kinase superfamily. CAMK Ser/Thr protein kinase family. CHEK2 subfamily.</text>
</comment>
<keyword evidence="5 11" id="KW-0418">Kinase</keyword>
<feature type="domain" description="FHA" evidence="9">
    <location>
        <begin position="451"/>
        <end position="499"/>
    </location>
</feature>
<dbReference type="KEGG" id="cmt:CCM_06085"/>
<feature type="compositionally biased region" description="Basic and acidic residues" evidence="8">
    <location>
        <begin position="1003"/>
        <end position="1015"/>
    </location>
</feature>
<dbReference type="OMA" id="RESMCKR"/>
<dbReference type="EMBL" id="JH126402">
    <property type="protein sequence ID" value="EGX91925.1"/>
    <property type="molecule type" value="Genomic_DNA"/>
</dbReference>
<dbReference type="SUPFAM" id="SSF56112">
    <property type="entry name" value="Protein kinase-like (PK-like)"/>
    <property type="match status" value="1"/>
</dbReference>